<dbReference type="EMBL" id="JBBKZT010000072">
    <property type="protein sequence ID" value="MEJ8852803.1"/>
    <property type="molecule type" value="Genomic_DNA"/>
</dbReference>
<protein>
    <recommendedName>
        <fullName evidence="3">HEAT repeat domain-containing protein</fullName>
    </recommendedName>
</protein>
<gene>
    <name evidence="1" type="ORF">WKW82_39875</name>
</gene>
<evidence type="ECO:0000313" key="1">
    <source>
        <dbReference type="EMBL" id="MEJ8852803.1"/>
    </source>
</evidence>
<organism evidence="1 2">
    <name type="scientific">Variovorax rhizosphaerae</name>
    <dbReference type="NCBI Taxonomy" id="1836200"/>
    <lineage>
        <taxon>Bacteria</taxon>
        <taxon>Pseudomonadati</taxon>
        <taxon>Pseudomonadota</taxon>
        <taxon>Betaproteobacteria</taxon>
        <taxon>Burkholderiales</taxon>
        <taxon>Comamonadaceae</taxon>
        <taxon>Variovorax</taxon>
    </lineage>
</organism>
<evidence type="ECO:0008006" key="3">
    <source>
        <dbReference type="Google" id="ProtNLM"/>
    </source>
</evidence>
<evidence type="ECO:0000313" key="2">
    <source>
        <dbReference type="Proteomes" id="UP001385892"/>
    </source>
</evidence>
<dbReference type="Proteomes" id="UP001385892">
    <property type="component" value="Unassembled WGS sequence"/>
</dbReference>
<reference evidence="1 2" key="1">
    <citation type="submission" date="2024-03" db="EMBL/GenBank/DDBJ databases">
        <title>Novel species of the genus Variovorax.</title>
        <authorList>
            <person name="Liu Q."/>
            <person name="Xin Y.-H."/>
        </authorList>
    </citation>
    <scope>NUCLEOTIDE SEQUENCE [LARGE SCALE GENOMIC DNA]</scope>
    <source>
        <strain evidence="1 2">KACC 18900</strain>
    </source>
</reference>
<dbReference type="RefSeq" id="WP_340348741.1">
    <property type="nucleotide sequence ID" value="NZ_JBBKZT010000072.1"/>
</dbReference>
<proteinExistence type="predicted"/>
<name>A0ABU8X1B2_9BURK</name>
<accession>A0ABU8X1B2</accession>
<sequence>MKKAGLLAVVAVAVAGIFYWSQTQPLPGTAPQQSSPAPVFHRDDRGPSAAAARYATEIGAARDKQDSQNPLASYVPRPGIEGRNELDRIFAQSVLLTTRSALAAHALLKAGISNDEKIALARILGRLYSPDNLTGYNSDLLLDLRTLIGDDNKDVARSAALSFSRLGYLPGSDALLKTAFDSRVLSADDYYGELAHMAPLAPAGVQDELVSMIRSSANPYAADILAGSINNDPSILRSYSERSIANIGEFLRNSEPRFASATGDFGLTDAVRYANWLRASAKVDSLSHGTDLDTAIVAQLTLPGTDPRKITAYLLMPEASSILSSALLGSPAGGLVSASNQYAAQYPGNMILQSAAQEIGQRIGRSRGKP</sequence>
<comment type="caution">
    <text evidence="1">The sequence shown here is derived from an EMBL/GenBank/DDBJ whole genome shotgun (WGS) entry which is preliminary data.</text>
</comment>
<keyword evidence="2" id="KW-1185">Reference proteome</keyword>